<sequence length="187" mass="21210">MARGQSRELRKEGSGGLRAGEIQNADLCRSAFPNVFSSLLSKEIRPSNIQLTRYIYAENSRSQLLITRSSLAEVFTYHQVMPVYLDFMFVFGAQSDATDLRFGGFHQHVMMRDPPRGPSMPELGRSGRYFQLCYNLKGVTPKLKSDVNLKLDEWSIRQAAIYHQLDVVYGTTLWIVTKGTHRSSATL</sequence>
<dbReference type="Pfam" id="PF26616">
    <property type="entry name" value="CorA-like"/>
    <property type="match status" value="1"/>
</dbReference>
<dbReference type="Proteomes" id="UP000224634">
    <property type="component" value="Unassembled WGS sequence"/>
</dbReference>
<evidence type="ECO:0000313" key="2">
    <source>
        <dbReference type="EMBL" id="PGH11426.1"/>
    </source>
</evidence>
<evidence type="ECO:0000313" key="3">
    <source>
        <dbReference type="Proteomes" id="UP000224634"/>
    </source>
</evidence>
<dbReference type="AlphaFoldDB" id="A0A2B7XQF5"/>
<accession>A0A2B7XQF5</accession>
<organism evidence="2 3">
    <name type="scientific">Polytolypa hystricis (strain UAMH7299)</name>
    <dbReference type="NCBI Taxonomy" id="1447883"/>
    <lineage>
        <taxon>Eukaryota</taxon>
        <taxon>Fungi</taxon>
        <taxon>Dikarya</taxon>
        <taxon>Ascomycota</taxon>
        <taxon>Pezizomycotina</taxon>
        <taxon>Eurotiomycetes</taxon>
        <taxon>Eurotiomycetidae</taxon>
        <taxon>Onygenales</taxon>
        <taxon>Onygenales incertae sedis</taxon>
        <taxon>Polytolypa</taxon>
    </lineage>
</organism>
<evidence type="ECO:0000259" key="1">
    <source>
        <dbReference type="Pfam" id="PF26616"/>
    </source>
</evidence>
<gene>
    <name evidence="2" type="ORF">AJ80_07104</name>
</gene>
<keyword evidence="3" id="KW-1185">Reference proteome</keyword>
<protein>
    <recommendedName>
        <fullName evidence="1">CorA-like transporter domain-containing protein</fullName>
    </recommendedName>
</protein>
<feature type="domain" description="CorA-like transporter" evidence="1">
    <location>
        <begin position="54"/>
        <end position="181"/>
    </location>
</feature>
<dbReference type="STRING" id="1447883.A0A2B7XQF5"/>
<dbReference type="EMBL" id="PDNA01000132">
    <property type="protein sequence ID" value="PGH11426.1"/>
    <property type="molecule type" value="Genomic_DNA"/>
</dbReference>
<name>A0A2B7XQF5_POLH7</name>
<proteinExistence type="predicted"/>
<comment type="caution">
    <text evidence="2">The sequence shown here is derived from an EMBL/GenBank/DDBJ whole genome shotgun (WGS) entry which is preliminary data.</text>
</comment>
<dbReference type="OrthoDB" id="5396681at2759"/>
<dbReference type="InterPro" id="IPR058257">
    <property type="entry name" value="CorA-like_dom"/>
</dbReference>
<reference evidence="2 3" key="1">
    <citation type="submission" date="2017-10" db="EMBL/GenBank/DDBJ databases">
        <title>Comparative genomics in systemic dimorphic fungi from Ajellomycetaceae.</title>
        <authorList>
            <person name="Munoz J.F."/>
            <person name="Mcewen J.G."/>
            <person name="Clay O.K."/>
            <person name="Cuomo C.A."/>
        </authorList>
    </citation>
    <scope>NUCLEOTIDE SEQUENCE [LARGE SCALE GENOMIC DNA]</scope>
    <source>
        <strain evidence="2 3">UAMH7299</strain>
    </source>
</reference>